<dbReference type="Proteomes" id="UP001056120">
    <property type="component" value="Linkage Group LG18"/>
</dbReference>
<gene>
    <name evidence="1" type="ORF">L1987_55843</name>
</gene>
<keyword evidence="2" id="KW-1185">Reference proteome</keyword>
<accession>A0ACB9EB72</accession>
<evidence type="ECO:0000313" key="2">
    <source>
        <dbReference type="Proteomes" id="UP001056120"/>
    </source>
</evidence>
<sequence>MKRVNIIKDVAHALAYMHHDCSPPIVHRDISSNNILLNSEMEGFVADFGAARLLDPDSSNQTVIVGTLGYIAPELVYNMIVTDKCDVYSFGVVTLEIIGGKHPGDLLSSLNNSHSHATTLEYIPDKRLPYPTNRSIEKEIMRACNVALACIVTDPKCRPTMRNVSQELSRSGI</sequence>
<dbReference type="EMBL" id="CM042035">
    <property type="protein sequence ID" value="KAI3756031.1"/>
    <property type="molecule type" value="Genomic_DNA"/>
</dbReference>
<proteinExistence type="predicted"/>
<reference evidence="2" key="1">
    <citation type="journal article" date="2022" name="Mol. Ecol. Resour.">
        <title>The genomes of chicory, endive, great burdock and yacon provide insights into Asteraceae palaeo-polyploidization history and plant inulin production.</title>
        <authorList>
            <person name="Fan W."/>
            <person name="Wang S."/>
            <person name="Wang H."/>
            <person name="Wang A."/>
            <person name="Jiang F."/>
            <person name="Liu H."/>
            <person name="Zhao H."/>
            <person name="Xu D."/>
            <person name="Zhang Y."/>
        </authorList>
    </citation>
    <scope>NUCLEOTIDE SEQUENCE [LARGE SCALE GENOMIC DNA]</scope>
    <source>
        <strain evidence="2">cv. Yunnan</strain>
    </source>
</reference>
<reference evidence="1 2" key="2">
    <citation type="journal article" date="2022" name="Mol. Ecol. Resour.">
        <title>The genomes of chicory, endive, great burdock and yacon provide insights into Asteraceae paleo-polyploidization history and plant inulin production.</title>
        <authorList>
            <person name="Fan W."/>
            <person name="Wang S."/>
            <person name="Wang H."/>
            <person name="Wang A."/>
            <person name="Jiang F."/>
            <person name="Liu H."/>
            <person name="Zhao H."/>
            <person name="Xu D."/>
            <person name="Zhang Y."/>
        </authorList>
    </citation>
    <scope>NUCLEOTIDE SEQUENCE [LARGE SCALE GENOMIC DNA]</scope>
    <source>
        <strain evidence="2">cv. Yunnan</strain>
        <tissue evidence="1">Leaves</tissue>
    </source>
</reference>
<comment type="caution">
    <text evidence="1">The sequence shown here is derived from an EMBL/GenBank/DDBJ whole genome shotgun (WGS) entry which is preliminary data.</text>
</comment>
<protein>
    <submittedName>
        <fullName evidence="1">Uncharacterized protein</fullName>
    </submittedName>
</protein>
<evidence type="ECO:0000313" key="1">
    <source>
        <dbReference type="EMBL" id="KAI3756031.1"/>
    </source>
</evidence>
<organism evidence="1 2">
    <name type="scientific">Smallanthus sonchifolius</name>
    <dbReference type="NCBI Taxonomy" id="185202"/>
    <lineage>
        <taxon>Eukaryota</taxon>
        <taxon>Viridiplantae</taxon>
        <taxon>Streptophyta</taxon>
        <taxon>Embryophyta</taxon>
        <taxon>Tracheophyta</taxon>
        <taxon>Spermatophyta</taxon>
        <taxon>Magnoliopsida</taxon>
        <taxon>eudicotyledons</taxon>
        <taxon>Gunneridae</taxon>
        <taxon>Pentapetalae</taxon>
        <taxon>asterids</taxon>
        <taxon>campanulids</taxon>
        <taxon>Asterales</taxon>
        <taxon>Asteraceae</taxon>
        <taxon>Asteroideae</taxon>
        <taxon>Heliantheae alliance</taxon>
        <taxon>Millerieae</taxon>
        <taxon>Smallanthus</taxon>
    </lineage>
</organism>
<name>A0ACB9EB72_9ASTR</name>